<dbReference type="GO" id="GO:0003735">
    <property type="term" value="F:structural constituent of ribosome"/>
    <property type="evidence" value="ECO:0007669"/>
    <property type="project" value="InterPro"/>
</dbReference>
<dbReference type="Gene3D" id="3.30.420.100">
    <property type="match status" value="1"/>
</dbReference>
<dbReference type="GO" id="GO:0005840">
    <property type="term" value="C:ribosome"/>
    <property type="evidence" value="ECO:0007669"/>
    <property type="project" value="UniProtKB-KW"/>
</dbReference>
<evidence type="ECO:0000313" key="5">
    <source>
        <dbReference type="Proteomes" id="UP000077755"/>
    </source>
</evidence>
<sequence length="125" mass="13476">MTQYVLKLYISVKFITANIINRATGDLIATASTVEHCIKNSFDCGRFSNPKAAAAVGEVLAKRFRVASISDGGGAAAREIHADVNREIEKKGSEKSEMMWRVVDSLKSDGLKVVVDDESESGPSV</sequence>
<comment type="similarity">
    <text evidence="1">Belongs to the universal ribosomal protein uL18 family.</text>
</comment>
<dbReference type="EMBL" id="CP093345">
    <property type="protein sequence ID" value="WOG90932.1"/>
    <property type="molecule type" value="Genomic_DNA"/>
</dbReference>
<dbReference type="GO" id="GO:0008097">
    <property type="term" value="F:5S rRNA binding"/>
    <property type="evidence" value="ECO:0007669"/>
    <property type="project" value="TreeGrafter"/>
</dbReference>
<gene>
    <name evidence="4" type="ORF">DCAR_0310179</name>
</gene>
<reference evidence="4" key="2">
    <citation type="submission" date="2022-03" db="EMBL/GenBank/DDBJ databases">
        <title>Draft title - Genomic analysis of global carrot germplasm unveils the trajectory of domestication and the origin of high carotenoid orange carrot.</title>
        <authorList>
            <person name="Iorizzo M."/>
            <person name="Ellison S."/>
            <person name="Senalik D."/>
            <person name="Macko-Podgorni A."/>
            <person name="Grzebelus D."/>
            <person name="Bostan H."/>
            <person name="Rolling W."/>
            <person name="Curaba J."/>
            <person name="Simon P."/>
        </authorList>
    </citation>
    <scope>NUCLEOTIDE SEQUENCE</scope>
    <source>
        <tissue evidence="4">Leaf</tissue>
    </source>
</reference>
<dbReference type="PANTHER" id="PTHR12899:SF13">
    <property type="entry name" value="50S RIBOSOMAL L18-LIKE PROTEIN"/>
    <property type="match status" value="1"/>
</dbReference>
<organism evidence="4 5">
    <name type="scientific">Daucus carota subsp. sativus</name>
    <name type="common">Carrot</name>
    <dbReference type="NCBI Taxonomy" id="79200"/>
    <lineage>
        <taxon>Eukaryota</taxon>
        <taxon>Viridiplantae</taxon>
        <taxon>Streptophyta</taxon>
        <taxon>Embryophyta</taxon>
        <taxon>Tracheophyta</taxon>
        <taxon>Spermatophyta</taxon>
        <taxon>Magnoliopsida</taxon>
        <taxon>eudicotyledons</taxon>
        <taxon>Gunneridae</taxon>
        <taxon>Pentapetalae</taxon>
        <taxon>asterids</taxon>
        <taxon>campanulids</taxon>
        <taxon>Apiales</taxon>
        <taxon>Apiaceae</taxon>
        <taxon>Apioideae</taxon>
        <taxon>Scandiceae</taxon>
        <taxon>Daucinae</taxon>
        <taxon>Daucus</taxon>
        <taxon>Daucus sect. Daucus</taxon>
    </lineage>
</organism>
<dbReference type="AlphaFoldDB" id="A0A165ZND0"/>
<keyword evidence="2" id="KW-0689">Ribosomal protein</keyword>
<protein>
    <submittedName>
        <fullName evidence="4">Uncharacterized protein</fullName>
    </submittedName>
</protein>
<dbReference type="InterPro" id="IPR005484">
    <property type="entry name" value="Ribosomal_uL18_bac/plant/anim"/>
</dbReference>
<name>A0A165ZND0_DAUCS</name>
<dbReference type="Gramene" id="KZN00238">
    <property type="protein sequence ID" value="KZN00238"/>
    <property type="gene ID" value="DCAR_008992"/>
</dbReference>
<evidence type="ECO:0000256" key="1">
    <source>
        <dbReference type="ARBA" id="ARBA00007116"/>
    </source>
</evidence>
<keyword evidence="5" id="KW-1185">Reference proteome</keyword>
<dbReference type="GO" id="GO:0006412">
    <property type="term" value="P:translation"/>
    <property type="evidence" value="ECO:0007669"/>
    <property type="project" value="InterPro"/>
</dbReference>
<reference evidence="4" key="1">
    <citation type="journal article" date="2016" name="Nat. Genet.">
        <title>A high-quality carrot genome assembly provides new insights into carotenoid accumulation and asterid genome evolution.</title>
        <authorList>
            <person name="Iorizzo M."/>
            <person name="Ellison S."/>
            <person name="Senalik D."/>
            <person name="Zeng P."/>
            <person name="Satapoomin P."/>
            <person name="Huang J."/>
            <person name="Bowman M."/>
            <person name="Iovene M."/>
            <person name="Sanseverino W."/>
            <person name="Cavagnaro P."/>
            <person name="Yildiz M."/>
            <person name="Macko-Podgorni A."/>
            <person name="Moranska E."/>
            <person name="Grzebelus E."/>
            <person name="Grzebelus D."/>
            <person name="Ashrafi H."/>
            <person name="Zheng Z."/>
            <person name="Cheng S."/>
            <person name="Spooner D."/>
            <person name="Van Deynze A."/>
            <person name="Simon P."/>
        </authorList>
    </citation>
    <scope>NUCLEOTIDE SEQUENCE</scope>
    <source>
        <tissue evidence="4">Leaf</tissue>
    </source>
</reference>
<accession>A0A165ZND0</accession>
<dbReference type="SUPFAM" id="SSF53137">
    <property type="entry name" value="Translational machinery components"/>
    <property type="match status" value="1"/>
</dbReference>
<proteinExistence type="inferred from homology"/>
<evidence type="ECO:0000256" key="2">
    <source>
        <dbReference type="ARBA" id="ARBA00022980"/>
    </source>
</evidence>
<dbReference type="PANTHER" id="PTHR12899">
    <property type="entry name" value="39S RIBOSOMAL PROTEIN L18, MITOCHONDRIAL"/>
    <property type="match status" value="1"/>
</dbReference>
<keyword evidence="3" id="KW-0687">Ribonucleoprotein</keyword>
<evidence type="ECO:0000256" key="3">
    <source>
        <dbReference type="ARBA" id="ARBA00023274"/>
    </source>
</evidence>
<evidence type="ECO:0000313" key="4">
    <source>
        <dbReference type="EMBL" id="WOG90932.1"/>
    </source>
</evidence>
<dbReference type="Proteomes" id="UP000077755">
    <property type="component" value="Chromosome 3"/>
</dbReference>
<dbReference type="GO" id="GO:1990904">
    <property type="term" value="C:ribonucleoprotein complex"/>
    <property type="evidence" value="ECO:0007669"/>
    <property type="project" value="UniProtKB-KW"/>
</dbReference>